<organism evidence="3 4">
    <name type="scientific">candidate division WS6 bacterium RIFOXYB1_FULL_33_14</name>
    <dbReference type="NCBI Taxonomy" id="1817896"/>
    <lineage>
        <taxon>Bacteria</taxon>
        <taxon>Candidatus Dojkabacteria</taxon>
    </lineage>
</organism>
<feature type="transmembrane region" description="Helical" evidence="1">
    <location>
        <begin position="188"/>
        <end position="208"/>
    </location>
</feature>
<feature type="transmembrane region" description="Helical" evidence="1">
    <location>
        <begin position="105"/>
        <end position="124"/>
    </location>
</feature>
<evidence type="ECO:0000313" key="3">
    <source>
        <dbReference type="EMBL" id="OGC43759.1"/>
    </source>
</evidence>
<keyword evidence="2" id="KW-0732">Signal</keyword>
<keyword evidence="1" id="KW-0472">Membrane</keyword>
<feature type="chain" id="PRO_5009514843" description="YibE/F family protein" evidence="2">
    <location>
        <begin position="25"/>
        <end position="363"/>
    </location>
</feature>
<comment type="caution">
    <text evidence="3">The sequence shown here is derived from an EMBL/GenBank/DDBJ whole genome shotgun (WGS) entry which is preliminary data.</text>
</comment>
<keyword evidence="1" id="KW-1133">Transmembrane helix</keyword>
<feature type="transmembrane region" description="Helical" evidence="1">
    <location>
        <begin position="155"/>
        <end position="176"/>
    </location>
</feature>
<dbReference type="Proteomes" id="UP000177434">
    <property type="component" value="Unassembled WGS sequence"/>
</dbReference>
<dbReference type="PANTHER" id="PTHR41771:SF1">
    <property type="entry name" value="MEMBRANE PROTEIN"/>
    <property type="match status" value="1"/>
</dbReference>
<accession>A0A1F4UFQ9</accession>
<dbReference type="AlphaFoldDB" id="A0A1F4UFQ9"/>
<feature type="transmembrane region" description="Helical" evidence="1">
    <location>
        <begin position="289"/>
        <end position="308"/>
    </location>
</feature>
<gene>
    <name evidence="3" type="ORF">A2400_02655</name>
</gene>
<evidence type="ECO:0000256" key="2">
    <source>
        <dbReference type="SAM" id="SignalP"/>
    </source>
</evidence>
<feature type="transmembrane region" description="Helical" evidence="1">
    <location>
        <begin position="228"/>
        <end position="248"/>
    </location>
</feature>
<keyword evidence="1" id="KW-0812">Transmembrane</keyword>
<dbReference type="EMBL" id="MEUN01000109">
    <property type="protein sequence ID" value="OGC43759.1"/>
    <property type="molecule type" value="Genomic_DNA"/>
</dbReference>
<proteinExistence type="predicted"/>
<feature type="transmembrane region" description="Helical" evidence="1">
    <location>
        <begin position="328"/>
        <end position="350"/>
    </location>
</feature>
<protein>
    <recommendedName>
        <fullName evidence="5">YibE/F family protein</fullName>
    </recommendedName>
</protein>
<dbReference type="InterPro" id="IPR012507">
    <property type="entry name" value="YibE_F"/>
</dbReference>
<reference evidence="3 4" key="1">
    <citation type="journal article" date="2016" name="Nat. Commun.">
        <title>Thousands of microbial genomes shed light on interconnected biogeochemical processes in an aquifer system.</title>
        <authorList>
            <person name="Anantharaman K."/>
            <person name="Brown C.T."/>
            <person name="Hug L.A."/>
            <person name="Sharon I."/>
            <person name="Castelle C.J."/>
            <person name="Probst A.J."/>
            <person name="Thomas B.C."/>
            <person name="Singh A."/>
            <person name="Wilkins M.J."/>
            <person name="Karaoz U."/>
            <person name="Brodie E.L."/>
            <person name="Williams K.H."/>
            <person name="Hubbard S.S."/>
            <person name="Banfield J.F."/>
        </authorList>
    </citation>
    <scope>NUCLEOTIDE SEQUENCE [LARGE SCALE GENOMIC DNA]</scope>
</reference>
<feature type="signal peptide" evidence="2">
    <location>
        <begin position="1"/>
        <end position="24"/>
    </location>
</feature>
<feature type="transmembrane region" description="Helical" evidence="1">
    <location>
        <begin position="131"/>
        <end position="149"/>
    </location>
</feature>
<evidence type="ECO:0000256" key="1">
    <source>
        <dbReference type="SAM" id="Phobius"/>
    </source>
</evidence>
<name>A0A1F4UFQ9_9BACT</name>
<evidence type="ECO:0008006" key="5">
    <source>
        <dbReference type="Google" id="ProtNLM"/>
    </source>
</evidence>
<dbReference type="PANTHER" id="PTHR41771">
    <property type="entry name" value="MEMBRANE PROTEIN-RELATED"/>
    <property type="match status" value="1"/>
</dbReference>
<dbReference type="Pfam" id="PF07907">
    <property type="entry name" value="YibE_F"/>
    <property type="match status" value="1"/>
</dbReference>
<sequence>MEDMKKIYTILILLTLFSFSSVFAQEEISYEGVVKSFEQVPCSEVFSEGYNCFEYTINIPALDTEQRTAPILSETKDPKFKEGDRVYITSVSDEFGNEAWSITGYVRGDSMLLLLIIFSVIAILVGRRQGLGSLVSLALTLLILYLWAIPKILGGADIMIIGIMTVLFTLVIIMYVSHGFNMKSTVAVISTIIGILIVGIFAKIFTTLTHVDGSGSEEAFLLLSQTDGAIDLSGVFFISILIGAMGVLDDVVMSQVSAIQELYHANRELSTLQLYSKAMNIGRDHISSMVNTLFIAYAGSSFALVMLLTYNSGGIGEVLKTDVIAEEVVRTLTSSIGILLVVPISSIIAAKLIPLTSKKINTD</sequence>
<evidence type="ECO:0000313" key="4">
    <source>
        <dbReference type="Proteomes" id="UP000177434"/>
    </source>
</evidence>